<accession>U7UQJ3</accession>
<evidence type="ECO:0000313" key="2">
    <source>
        <dbReference type="Proteomes" id="UP000017090"/>
    </source>
</evidence>
<dbReference type="Proteomes" id="UP000017090">
    <property type="component" value="Unassembled WGS sequence"/>
</dbReference>
<dbReference type="EMBL" id="AWXA01000008">
    <property type="protein sequence ID" value="ERT61692.1"/>
    <property type="molecule type" value="Genomic_DNA"/>
</dbReference>
<keyword evidence="2" id="KW-1185">Reference proteome</keyword>
<evidence type="ECO:0000313" key="1">
    <source>
        <dbReference type="EMBL" id="ERT61692.1"/>
    </source>
</evidence>
<organism evidence="1 2">
    <name type="scientific">Megasphaera vaginalis</name>
    <name type="common">ex Srinivasan et al. 2021</name>
    <dbReference type="NCBI Taxonomy" id="1111454"/>
    <lineage>
        <taxon>Bacteria</taxon>
        <taxon>Bacillati</taxon>
        <taxon>Bacillota</taxon>
        <taxon>Negativicutes</taxon>
        <taxon>Veillonellales</taxon>
        <taxon>Veillonellaceae</taxon>
        <taxon>Megasphaera</taxon>
    </lineage>
</organism>
<protein>
    <submittedName>
        <fullName evidence="1">Uncharacterized protein</fullName>
    </submittedName>
</protein>
<dbReference type="AlphaFoldDB" id="U7UQJ3"/>
<dbReference type="STRING" id="1111454.HMPREF1250_2276"/>
<proteinExistence type="predicted"/>
<reference evidence="1 2" key="1">
    <citation type="submission" date="2013-09" db="EMBL/GenBank/DDBJ databases">
        <authorList>
            <person name="Durkin A.S."/>
            <person name="Haft D.R."/>
            <person name="McCorrison J."/>
            <person name="Torralba M."/>
            <person name="Gillis M."/>
            <person name="Haft D.H."/>
            <person name="Methe B."/>
            <person name="Sutton G."/>
            <person name="Nelson K.E."/>
        </authorList>
    </citation>
    <scope>NUCLEOTIDE SEQUENCE [LARGE SCALE GENOMIC DNA]</scope>
    <source>
        <strain evidence="1 2">BV3C16-1</strain>
    </source>
</reference>
<gene>
    <name evidence="1" type="ORF">HMPREF1250_2276</name>
</gene>
<dbReference type="PATRIC" id="fig|1111454.3.peg.615"/>
<comment type="caution">
    <text evidence="1">The sequence shown here is derived from an EMBL/GenBank/DDBJ whole genome shotgun (WGS) entry which is preliminary data.</text>
</comment>
<sequence length="42" mass="4778">MIFLINRGGGKGAEPFFFYGHEGKYAILVAIALHIWRKRIGE</sequence>
<name>U7UQJ3_9FIRM</name>